<sequence length="269" mass="29993">MRNIAPLNKITGVAAGGTVSLTLPVNLTYDKVHFEYSGVTPAQIKNLKVELNGRTLTEYATLQDLLNENTYYNREVVAGFATMHFTRSEIKSSKQPQLVEQRFFGLGTAGLSLCQIKFDIDESAASPAIKAYAEKSASTAPGWLFKRRSFRYNFSAGVNEVENIPRPNGAYIALIEIKKAGVKSAEFLINNVKWREHIPKALHNAILEQNERIVISNTHSIDLMLDGDVFGCLMLDPAINDMRLRVDCDVEGQAEIVVHYFDNFAQSSF</sequence>
<protein>
    <submittedName>
        <fullName evidence="3">Capsid protein</fullName>
    </submittedName>
</protein>
<evidence type="ECO:0000259" key="1">
    <source>
        <dbReference type="Pfam" id="PF18628"/>
    </source>
</evidence>
<evidence type="ECO:0000313" key="3">
    <source>
        <dbReference type="EMBL" id="KPM82652.1"/>
    </source>
</evidence>
<organism evidence="3 4">
    <name type="scientific">Pseudoalteromonas lipolytica</name>
    <dbReference type="NCBI Taxonomy" id="570156"/>
    <lineage>
        <taxon>Bacteria</taxon>
        <taxon>Pseudomonadati</taxon>
        <taxon>Pseudomonadota</taxon>
        <taxon>Gammaproteobacteria</taxon>
        <taxon>Alteromonadales</taxon>
        <taxon>Pseudoalteromonadaceae</taxon>
        <taxon>Pseudoalteromonas</taxon>
    </lineage>
</organism>
<evidence type="ECO:0000313" key="4">
    <source>
        <dbReference type="Proteomes" id="UP000050378"/>
    </source>
</evidence>
<name>A0A0P7E5X5_9GAMM</name>
<dbReference type="InterPro" id="IPR057915">
    <property type="entry name" value="P2_C"/>
</dbReference>
<dbReference type="Pfam" id="PF18628">
    <property type="entry name" value="P2_N"/>
    <property type="match status" value="1"/>
</dbReference>
<dbReference type="OrthoDB" id="5700771at2"/>
<dbReference type="PATRIC" id="fig|570156.3.peg.4129"/>
<reference evidence="3 4" key="1">
    <citation type="submission" date="2015-09" db="EMBL/GenBank/DDBJ databases">
        <title>Draft Genome Sequence of Pseudoalteromonas lipolytica UCD-48B.</title>
        <authorList>
            <person name="Krusor M."/>
            <person name="Coil D.A."/>
            <person name="Lang J.M."/>
            <person name="Eisen J.A."/>
            <person name="Alexiev A."/>
        </authorList>
    </citation>
    <scope>NUCLEOTIDE SEQUENCE [LARGE SCALE GENOMIC DNA]</scope>
    <source>
        <strain evidence="3 4">UCD-48B</strain>
    </source>
</reference>
<dbReference type="Pfam" id="PF25513">
    <property type="entry name" value="P2_C"/>
    <property type="match status" value="1"/>
</dbReference>
<dbReference type="InterPro" id="IPR041377">
    <property type="entry name" value="P2_N"/>
</dbReference>
<feature type="domain" description="Viral coat protein P2 C-terminal" evidence="2">
    <location>
        <begin position="155"/>
        <end position="262"/>
    </location>
</feature>
<dbReference type="InterPro" id="IPR053751">
    <property type="entry name" value="Viral_Major_Capsid_sf"/>
</dbReference>
<dbReference type="AlphaFoldDB" id="A0A0P7E5X5"/>
<dbReference type="RefSeq" id="WP_054553857.1">
    <property type="nucleotide sequence ID" value="NZ_LJTC01000010.1"/>
</dbReference>
<dbReference type="STRING" id="570156.AOG27_15195"/>
<accession>A0A0P7E5X5</accession>
<gene>
    <name evidence="3" type="ORF">AOG27_15195</name>
</gene>
<dbReference type="EMBL" id="LJTC01000010">
    <property type="protein sequence ID" value="KPM82652.1"/>
    <property type="molecule type" value="Genomic_DNA"/>
</dbReference>
<evidence type="ECO:0000259" key="2">
    <source>
        <dbReference type="Pfam" id="PF25513"/>
    </source>
</evidence>
<proteinExistence type="predicted"/>
<dbReference type="Proteomes" id="UP000050378">
    <property type="component" value="Unassembled WGS sequence"/>
</dbReference>
<dbReference type="Gene3D" id="2.60.120.730">
    <property type="match status" value="2"/>
</dbReference>
<feature type="domain" description="Viral coat protein P2 N-terminal" evidence="1">
    <location>
        <begin position="7"/>
        <end position="134"/>
    </location>
</feature>
<comment type="caution">
    <text evidence="3">The sequence shown here is derived from an EMBL/GenBank/DDBJ whole genome shotgun (WGS) entry which is preliminary data.</text>
</comment>